<evidence type="ECO:0000256" key="1">
    <source>
        <dbReference type="ARBA" id="ARBA00023157"/>
    </source>
</evidence>
<organism evidence="4 5">
    <name type="scientific">Cyprinus carpio carpio</name>
    <dbReference type="NCBI Taxonomy" id="630221"/>
    <lineage>
        <taxon>Eukaryota</taxon>
        <taxon>Metazoa</taxon>
        <taxon>Chordata</taxon>
        <taxon>Craniata</taxon>
        <taxon>Vertebrata</taxon>
        <taxon>Euteleostomi</taxon>
        <taxon>Actinopterygii</taxon>
        <taxon>Neopterygii</taxon>
        <taxon>Teleostei</taxon>
        <taxon>Ostariophysi</taxon>
        <taxon>Cypriniformes</taxon>
        <taxon>Cyprinidae</taxon>
        <taxon>Cyprininae</taxon>
        <taxon>Cyprinus</taxon>
    </lineage>
</organism>
<evidence type="ECO:0000256" key="2">
    <source>
        <dbReference type="SAM" id="MobiDB-lite"/>
    </source>
</evidence>
<feature type="region of interest" description="Disordered" evidence="2">
    <location>
        <begin position="185"/>
        <end position="213"/>
    </location>
</feature>
<dbReference type="InterPro" id="IPR038850">
    <property type="entry name" value="ESM1"/>
</dbReference>
<keyword evidence="5" id="KW-1185">Reference proteome</keyword>
<dbReference type="SMART" id="SM00121">
    <property type="entry name" value="IB"/>
    <property type="match status" value="1"/>
</dbReference>
<accession>A0A8C0YHK4</accession>
<dbReference type="Proteomes" id="UP001108240">
    <property type="component" value="Unplaced"/>
</dbReference>
<dbReference type="Pfam" id="PF00219">
    <property type="entry name" value="IGFBP"/>
    <property type="match status" value="1"/>
</dbReference>
<dbReference type="Ensembl" id="ENSCCRT00000008069.2">
    <property type="protein sequence ID" value="ENSCCRP00000007352.2"/>
    <property type="gene ID" value="ENSCCRG00000004302.2"/>
</dbReference>
<dbReference type="PANTHER" id="PTHR15428:SF0">
    <property type="entry name" value="ENDOTHELIAL CELL-SPECIFIC MOLECULE 1"/>
    <property type="match status" value="1"/>
</dbReference>
<dbReference type="PROSITE" id="PS51323">
    <property type="entry name" value="IGFBP_N_2"/>
    <property type="match status" value="1"/>
</dbReference>
<reference evidence="4" key="2">
    <citation type="submission" date="2025-09" db="UniProtKB">
        <authorList>
            <consortium name="Ensembl"/>
        </authorList>
    </citation>
    <scope>IDENTIFICATION</scope>
</reference>
<evidence type="ECO:0000259" key="3">
    <source>
        <dbReference type="PROSITE" id="PS51323"/>
    </source>
</evidence>
<dbReference type="AlphaFoldDB" id="A0A8C0YHK4"/>
<dbReference type="InterPro" id="IPR000867">
    <property type="entry name" value="IGFBP-like"/>
</dbReference>
<name>A0A8C0YHK4_CYPCA</name>
<sequence>MQPEPFHSLSHLRRGQLLPSALDPRTASRCSLALQAMRLYVIPVLLLMVFGDADAWGPSGKYAVSCPDKCNLALCGSTQRCRRTVLDDCGCCQVCTAGRGEHCYRTVSGMHGVKCGPGLFCDFYKDEDDYGDEYGICKDCMYGTYGMECRKTCTCKAGGLCDRETGACLSFKFLAKMAMLKSHSSEGNEVGSGDGNTETSSNRSPTRNFLTPR</sequence>
<evidence type="ECO:0000313" key="5">
    <source>
        <dbReference type="Proteomes" id="UP001108240"/>
    </source>
</evidence>
<dbReference type="Gene3D" id="4.10.40.20">
    <property type="match status" value="1"/>
</dbReference>
<dbReference type="GeneTree" id="ENSGT00390000018810"/>
<dbReference type="SUPFAM" id="SSF57184">
    <property type="entry name" value="Growth factor receptor domain"/>
    <property type="match status" value="1"/>
</dbReference>
<keyword evidence="1" id="KW-1015">Disulfide bond</keyword>
<protein>
    <submittedName>
        <fullName evidence="4">Endothelial cell-specific molecule 1</fullName>
    </submittedName>
</protein>
<dbReference type="PANTHER" id="PTHR15428">
    <property type="entry name" value="ENDOTHELIAL CELL-SPECIFIC MOLECULE 1 ESM-1"/>
    <property type="match status" value="1"/>
</dbReference>
<dbReference type="GO" id="GO:0005576">
    <property type="term" value="C:extracellular region"/>
    <property type="evidence" value="ECO:0007669"/>
    <property type="project" value="InterPro"/>
</dbReference>
<dbReference type="OMA" id="VCYRTVA"/>
<proteinExistence type="predicted"/>
<feature type="compositionally biased region" description="Polar residues" evidence="2">
    <location>
        <begin position="195"/>
        <end position="213"/>
    </location>
</feature>
<dbReference type="InterPro" id="IPR009030">
    <property type="entry name" value="Growth_fac_rcpt_cys_sf"/>
</dbReference>
<evidence type="ECO:0000313" key="4">
    <source>
        <dbReference type="Ensembl" id="ENSCCRP00000007352.2"/>
    </source>
</evidence>
<reference evidence="4" key="1">
    <citation type="submission" date="2025-08" db="UniProtKB">
        <authorList>
            <consortium name="Ensembl"/>
        </authorList>
    </citation>
    <scope>IDENTIFICATION</scope>
</reference>
<feature type="domain" description="IGFBP N-terminal" evidence="3">
    <location>
        <begin position="62"/>
        <end position="140"/>
    </location>
</feature>